<sequence>MNWESRLAAYCGKMMEVIIEDYAGSDPLAPTSSRQLHHVRLVDERTHLQFYFTEVQFLAIPVFEDDRTRLEESEAGAVFISNDDNAKLIYKMRFSSRE</sequence>
<keyword evidence="2" id="KW-1185">Reference proteome</keyword>
<proteinExistence type="predicted"/>
<dbReference type="RefSeq" id="WP_236341243.1">
    <property type="nucleotide sequence ID" value="NZ_CAKMMF010000009.1"/>
</dbReference>
<reference evidence="1" key="1">
    <citation type="submission" date="2022-01" db="EMBL/GenBank/DDBJ databases">
        <authorList>
            <person name="Criscuolo A."/>
        </authorList>
    </citation>
    <scope>NUCLEOTIDE SEQUENCE</scope>
    <source>
        <strain evidence="1">CIP111893</strain>
    </source>
</reference>
<protein>
    <submittedName>
        <fullName evidence="1">Uncharacterized protein</fullName>
    </submittedName>
</protein>
<accession>A0ABN8GEL3</accession>
<evidence type="ECO:0000313" key="2">
    <source>
        <dbReference type="Proteomes" id="UP000838686"/>
    </source>
</evidence>
<organism evidence="1 2">
    <name type="scientific">Paenibacillus plantiphilus</name>
    <dbReference type="NCBI Taxonomy" id="2905650"/>
    <lineage>
        <taxon>Bacteria</taxon>
        <taxon>Bacillati</taxon>
        <taxon>Bacillota</taxon>
        <taxon>Bacilli</taxon>
        <taxon>Bacillales</taxon>
        <taxon>Paenibacillaceae</taxon>
        <taxon>Paenibacillus</taxon>
    </lineage>
</organism>
<dbReference type="EMBL" id="CAKMMF010000009">
    <property type="protein sequence ID" value="CAH1203887.1"/>
    <property type="molecule type" value="Genomic_DNA"/>
</dbReference>
<evidence type="ECO:0000313" key="1">
    <source>
        <dbReference type="EMBL" id="CAH1203887.1"/>
    </source>
</evidence>
<comment type="caution">
    <text evidence="1">The sequence shown here is derived from an EMBL/GenBank/DDBJ whole genome shotgun (WGS) entry which is preliminary data.</text>
</comment>
<dbReference type="Proteomes" id="UP000838686">
    <property type="component" value="Unassembled WGS sequence"/>
</dbReference>
<gene>
    <name evidence="1" type="ORF">PAECIP111893_02106</name>
</gene>
<name>A0ABN8GEL3_9BACL</name>